<feature type="transmembrane region" description="Helical" evidence="11">
    <location>
        <begin position="151"/>
        <end position="172"/>
    </location>
</feature>
<feature type="transmembrane region" description="Helical" evidence="11">
    <location>
        <begin position="397"/>
        <end position="417"/>
    </location>
</feature>
<dbReference type="EC" id="2.4.1.-" evidence="11"/>
<gene>
    <name evidence="13" type="primary">PIGV</name>
</gene>
<keyword evidence="8 11" id="KW-0256">Endoplasmic reticulum</keyword>
<dbReference type="Pfam" id="PF04188">
    <property type="entry name" value="Mannosyl_trans2"/>
    <property type="match status" value="1"/>
</dbReference>
<dbReference type="PANTHER" id="PTHR12468">
    <property type="entry name" value="GPI MANNOSYLTRANSFERASE 2"/>
    <property type="match status" value="1"/>
</dbReference>
<dbReference type="PANTHER" id="PTHR12468:SF2">
    <property type="entry name" value="GPI MANNOSYLTRANSFERASE 2"/>
    <property type="match status" value="1"/>
</dbReference>
<comment type="pathway">
    <text evidence="2 11">Glycolipid biosynthesis; glycosylphosphatidylinositol-anchor biosynthesis.</text>
</comment>
<reference evidence="13" key="1">
    <citation type="submission" date="2025-08" db="UniProtKB">
        <authorList>
            <consortium name="RefSeq"/>
        </authorList>
    </citation>
    <scope>IDENTIFICATION</scope>
</reference>
<evidence type="ECO:0000313" key="12">
    <source>
        <dbReference type="Proteomes" id="UP000694871"/>
    </source>
</evidence>
<feature type="transmembrane region" description="Helical" evidence="11">
    <location>
        <begin position="342"/>
        <end position="362"/>
    </location>
</feature>
<evidence type="ECO:0000256" key="7">
    <source>
        <dbReference type="ARBA" id="ARBA00022692"/>
    </source>
</evidence>
<evidence type="ECO:0000256" key="11">
    <source>
        <dbReference type="RuleBase" id="RU363112"/>
    </source>
</evidence>
<name>A0ABM1JTZ0_GEKJA</name>
<comment type="subcellular location">
    <subcellularLocation>
        <location evidence="1 11">Endoplasmic reticulum membrane</location>
        <topology evidence="1 11">Multi-pass membrane protein</topology>
    </subcellularLocation>
</comment>
<keyword evidence="10 11" id="KW-0472">Membrane</keyword>
<proteinExistence type="inferred from homology"/>
<evidence type="ECO:0000256" key="1">
    <source>
        <dbReference type="ARBA" id="ARBA00004477"/>
    </source>
</evidence>
<evidence type="ECO:0000256" key="10">
    <source>
        <dbReference type="ARBA" id="ARBA00023136"/>
    </source>
</evidence>
<evidence type="ECO:0000256" key="5">
    <source>
        <dbReference type="ARBA" id="ARBA00022676"/>
    </source>
</evidence>
<protein>
    <recommendedName>
        <fullName evidence="11">GPI mannosyltransferase 2</fullName>
        <ecNumber evidence="11">2.4.1.-</ecNumber>
    </recommendedName>
</protein>
<evidence type="ECO:0000256" key="8">
    <source>
        <dbReference type="ARBA" id="ARBA00022824"/>
    </source>
</evidence>
<comment type="similarity">
    <text evidence="3 11">Belongs to the PIGV family.</text>
</comment>
<comment type="caution">
    <text evidence="11">Lacks conserved residue(s) required for the propagation of feature annotation.</text>
</comment>
<feature type="transmembrane region" description="Helical" evidence="11">
    <location>
        <begin position="119"/>
        <end position="139"/>
    </location>
</feature>
<evidence type="ECO:0000256" key="9">
    <source>
        <dbReference type="ARBA" id="ARBA00022989"/>
    </source>
</evidence>
<evidence type="ECO:0000313" key="13">
    <source>
        <dbReference type="RefSeq" id="XP_015264927.1"/>
    </source>
</evidence>
<keyword evidence="9 11" id="KW-1133">Transmembrane helix</keyword>
<organism evidence="12 13">
    <name type="scientific">Gekko japonicus</name>
    <name type="common">Schlegel's Japanese gecko</name>
    <dbReference type="NCBI Taxonomy" id="146911"/>
    <lineage>
        <taxon>Eukaryota</taxon>
        <taxon>Metazoa</taxon>
        <taxon>Chordata</taxon>
        <taxon>Craniata</taxon>
        <taxon>Vertebrata</taxon>
        <taxon>Euteleostomi</taxon>
        <taxon>Lepidosauria</taxon>
        <taxon>Squamata</taxon>
        <taxon>Bifurcata</taxon>
        <taxon>Gekkota</taxon>
        <taxon>Gekkonidae</taxon>
        <taxon>Gekkoninae</taxon>
        <taxon>Gekko</taxon>
    </lineage>
</organism>
<evidence type="ECO:0000256" key="3">
    <source>
        <dbReference type="ARBA" id="ARBA00008698"/>
    </source>
</evidence>
<keyword evidence="4 11" id="KW-0337">GPI-anchor biosynthesis</keyword>
<evidence type="ECO:0000256" key="6">
    <source>
        <dbReference type="ARBA" id="ARBA00022679"/>
    </source>
</evidence>
<accession>A0ABM1JTZ0</accession>
<dbReference type="GO" id="GO:0016757">
    <property type="term" value="F:glycosyltransferase activity"/>
    <property type="evidence" value="ECO:0007669"/>
    <property type="project" value="UniProtKB-KW"/>
</dbReference>
<keyword evidence="6 11" id="KW-0808">Transferase</keyword>
<keyword evidence="5 11" id="KW-0328">Glycosyltransferase</keyword>
<evidence type="ECO:0000256" key="4">
    <source>
        <dbReference type="ARBA" id="ARBA00022502"/>
    </source>
</evidence>
<evidence type="ECO:0000256" key="2">
    <source>
        <dbReference type="ARBA" id="ARBA00004687"/>
    </source>
</evidence>
<dbReference type="GeneID" id="107108898"/>
<keyword evidence="12" id="KW-1185">Reference proteome</keyword>
<feature type="transmembrane region" description="Helical" evidence="11">
    <location>
        <begin position="240"/>
        <end position="265"/>
    </location>
</feature>
<feature type="transmembrane region" description="Helical" evidence="11">
    <location>
        <begin position="491"/>
        <end position="510"/>
    </location>
</feature>
<keyword evidence="7 11" id="KW-0812">Transmembrane</keyword>
<dbReference type="Proteomes" id="UP000694871">
    <property type="component" value="Unplaced"/>
</dbReference>
<dbReference type="RefSeq" id="XP_015264927.1">
    <property type="nucleotide sequence ID" value="XM_015409441.1"/>
</dbReference>
<dbReference type="InterPro" id="IPR007315">
    <property type="entry name" value="PIG-V/Gpi18"/>
</dbReference>
<sequence>MQVVNGGDPYCREVIRFAVLCRAVTLVLQALFNLLIPDHAADAFSPPRLSEPGLCDWLVEWLLGGLSRWDAAHFLFIAEHGYVYEHNCAFFPLFPLSLRAAAGTVLWPLQGVLCFRSRLLLSAVLFNAIFSVLASWVLYELGCVVLQCRRQAFLSAILFCITPASVFMAAAYSESMFALLAFGAMWQLEKRRLWTSTLLFSLASGVRSNGVINAGFLIYAQTKHFASQLQTRTGVARLLVLGQLPTLVVSVALMCTSIFLPFALFQFYAYFWFCSSNVGSEYVVPRPLLQLAVDMGYRLAFLNGAKPSWCSWDYPMVYAYIQDTYWNVGFLRYYEAKQIPNFLLAAPTIMLGSWAAWCYVASNPWHCLTLGLARRETGRATAEFSAKPTVGFCSPGVFVYIVHSTALLILGTFCMHVQVLTRFLGSSSPVLYWFSAHLLHTHEPLLQNRDPSTSHAAPHLDEPSLGRPFPAWNRNENPVLRLLKNWRQTTVLTQWILGYALSYWLLGLALHCNFFPWT</sequence>
<comment type="function">
    <text evidence="11">Mannosyltransferase involved in glycosylphosphatidylinositol-anchor biosynthesis.</text>
</comment>